<organism evidence="9 10">
    <name type="scientific">Baudoinia panamericana (strain UAMH 10762)</name>
    <name type="common">Angels' share fungus</name>
    <name type="synonym">Baudoinia compniacensis (strain UAMH 10762)</name>
    <dbReference type="NCBI Taxonomy" id="717646"/>
    <lineage>
        <taxon>Eukaryota</taxon>
        <taxon>Fungi</taxon>
        <taxon>Dikarya</taxon>
        <taxon>Ascomycota</taxon>
        <taxon>Pezizomycotina</taxon>
        <taxon>Dothideomycetes</taxon>
        <taxon>Dothideomycetidae</taxon>
        <taxon>Mycosphaerellales</taxon>
        <taxon>Teratosphaeriaceae</taxon>
        <taxon>Baudoinia</taxon>
    </lineage>
</organism>
<name>M2MLJ1_BAUPA</name>
<dbReference type="GO" id="GO:0003735">
    <property type="term" value="F:structural constituent of ribosome"/>
    <property type="evidence" value="ECO:0007669"/>
    <property type="project" value="InterPro"/>
</dbReference>
<feature type="domain" description="Small ribosomal subunit protein uS10" evidence="8">
    <location>
        <begin position="111"/>
        <end position="208"/>
    </location>
</feature>
<keyword evidence="3" id="KW-0687">Ribonucleoprotein</keyword>
<dbReference type="GO" id="GO:0006412">
    <property type="term" value="P:translation"/>
    <property type="evidence" value="ECO:0007669"/>
    <property type="project" value="InterPro"/>
</dbReference>
<dbReference type="Proteomes" id="UP000011761">
    <property type="component" value="Unassembled WGS sequence"/>
</dbReference>
<dbReference type="KEGG" id="bcom:BAUCODRAFT_156168"/>
<dbReference type="GO" id="GO:1990904">
    <property type="term" value="C:ribonucleoprotein complex"/>
    <property type="evidence" value="ECO:0007669"/>
    <property type="project" value="UniProtKB-KW"/>
</dbReference>
<dbReference type="OMA" id="MRAAYFL"/>
<dbReference type="GO" id="GO:0005840">
    <property type="term" value="C:ribosome"/>
    <property type="evidence" value="ECO:0007669"/>
    <property type="project" value="UniProtKB-KW"/>
</dbReference>
<dbReference type="Pfam" id="PF00338">
    <property type="entry name" value="Ribosomal_S10"/>
    <property type="match status" value="1"/>
</dbReference>
<accession>M2MLJ1</accession>
<dbReference type="GeneID" id="19109311"/>
<keyword evidence="2" id="KW-0689">Ribosomal protein</keyword>
<dbReference type="eggNOG" id="KOG3321">
    <property type="taxonomic scope" value="Eukaryota"/>
</dbReference>
<evidence type="ECO:0000256" key="4">
    <source>
        <dbReference type="ARBA" id="ARBA00035261"/>
    </source>
</evidence>
<evidence type="ECO:0000256" key="2">
    <source>
        <dbReference type="ARBA" id="ARBA00022980"/>
    </source>
</evidence>
<dbReference type="SMART" id="SM01403">
    <property type="entry name" value="Ribosomal_S10"/>
    <property type="match status" value="1"/>
</dbReference>
<dbReference type="EMBL" id="KB445554">
    <property type="protein sequence ID" value="EMC97511.1"/>
    <property type="molecule type" value="Genomic_DNA"/>
</dbReference>
<keyword evidence="10" id="KW-1185">Reference proteome</keyword>
<dbReference type="SUPFAM" id="SSF54999">
    <property type="entry name" value="Ribosomal protein S10"/>
    <property type="match status" value="1"/>
</dbReference>
<sequence length="307" mass="34311">MATPTYAQSLCNLTKRIRLSPSTSSVCQVRGIRQRPAISRFTPSTQSRQESTDAVSADPSRAQSAAGVPQASINSAQAEQELLNIRLPRAVQATYLEPLRHKFTHKVKTCDLQIRSYSVRNLEVFADFAVRAAYYLKLPARGPVPLPRIVERWTVPRSNFIFKKSQENFERITVRRHIEIYDGHPETVAAWLAYLQKRRYYGVGLKANVWEHGGLEVAKDMDAEAERISEKLGAQLDLVGGKRSLMRKEEEVLKMVDSGMFKARWGAETAMGGAQGAPYADQRIVMEPVDAGAAGAAAPTRRRERRG</sequence>
<dbReference type="HOGENOM" id="CLU_051208_2_1_1"/>
<protein>
    <recommendedName>
        <fullName evidence="4">Small ribosomal subunit protein uS10m</fullName>
    </recommendedName>
    <alternativeName>
        <fullName evidence="5">37S ribosomal protein S10, mitochondrial</fullName>
    </alternativeName>
    <alternativeName>
        <fullName evidence="6">Mitochondrial ribosomal small subunit protein 10</fullName>
    </alternativeName>
</protein>
<dbReference type="PANTHER" id="PTHR11700">
    <property type="entry name" value="30S RIBOSOMAL PROTEIN S10 FAMILY MEMBER"/>
    <property type="match status" value="1"/>
</dbReference>
<evidence type="ECO:0000313" key="10">
    <source>
        <dbReference type="Proteomes" id="UP000011761"/>
    </source>
</evidence>
<dbReference type="InterPro" id="IPR001848">
    <property type="entry name" value="Ribosomal_uS10"/>
</dbReference>
<evidence type="ECO:0000256" key="7">
    <source>
        <dbReference type="SAM" id="MobiDB-lite"/>
    </source>
</evidence>
<feature type="compositionally biased region" description="Polar residues" evidence="7">
    <location>
        <begin position="41"/>
        <end position="54"/>
    </location>
</feature>
<proteinExistence type="inferred from homology"/>
<dbReference type="Gene3D" id="3.30.70.600">
    <property type="entry name" value="Ribosomal protein S10 domain"/>
    <property type="match status" value="1"/>
</dbReference>
<feature type="region of interest" description="Disordered" evidence="7">
    <location>
        <begin position="38"/>
        <end position="67"/>
    </location>
</feature>
<evidence type="ECO:0000256" key="1">
    <source>
        <dbReference type="ARBA" id="ARBA00007102"/>
    </source>
</evidence>
<dbReference type="InterPro" id="IPR036838">
    <property type="entry name" value="Ribosomal_uS10_dom_sf"/>
</dbReference>
<evidence type="ECO:0000313" key="9">
    <source>
        <dbReference type="EMBL" id="EMC97511.1"/>
    </source>
</evidence>
<evidence type="ECO:0000256" key="6">
    <source>
        <dbReference type="ARBA" id="ARBA00078476"/>
    </source>
</evidence>
<comment type="similarity">
    <text evidence="1">Belongs to the universal ribosomal protein uS10 family.</text>
</comment>
<dbReference type="RefSeq" id="XP_007675854.1">
    <property type="nucleotide sequence ID" value="XM_007677664.1"/>
</dbReference>
<dbReference type="AlphaFoldDB" id="M2MLJ1"/>
<dbReference type="InterPro" id="IPR027486">
    <property type="entry name" value="Ribosomal_uS10_dom"/>
</dbReference>
<evidence type="ECO:0000256" key="5">
    <source>
        <dbReference type="ARBA" id="ARBA00042916"/>
    </source>
</evidence>
<reference evidence="9 10" key="1">
    <citation type="journal article" date="2012" name="PLoS Pathog.">
        <title>Diverse lifestyles and strategies of plant pathogenesis encoded in the genomes of eighteen Dothideomycetes fungi.</title>
        <authorList>
            <person name="Ohm R.A."/>
            <person name="Feau N."/>
            <person name="Henrissat B."/>
            <person name="Schoch C.L."/>
            <person name="Horwitz B.A."/>
            <person name="Barry K.W."/>
            <person name="Condon B.J."/>
            <person name="Copeland A.C."/>
            <person name="Dhillon B."/>
            <person name="Glaser F."/>
            <person name="Hesse C.N."/>
            <person name="Kosti I."/>
            <person name="LaButti K."/>
            <person name="Lindquist E.A."/>
            <person name="Lucas S."/>
            <person name="Salamov A.A."/>
            <person name="Bradshaw R.E."/>
            <person name="Ciuffetti L."/>
            <person name="Hamelin R.C."/>
            <person name="Kema G.H.J."/>
            <person name="Lawrence C."/>
            <person name="Scott J.A."/>
            <person name="Spatafora J.W."/>
            <person name="Turgeon B.G."/>
            <person name="de Wit P.J.G.M."/>
            <person name="Zhong S."/>
            <person name="Goodwin S.B."/>
            <person name="Grigoriev I.V."/>
        </authorList>
    </citation>
    <scope>NUCLEOTIDE SEQUENCE [LARGE SCALE GENOMIC DNA]</scope>
    <source>
        <strain evidence="9 10">UAMH 10762</strain>
    </source>
</reference>
<dbReference type="OrthoDB" id="366214at2759"/>
<dbReference type="FunFam" id="3.30.70.600:FF:000003">
    <property type="entry name" value="30S ribosomal protein S10"/>
    <property type="match status" value="1"/>
</dbReference>
<evidence type="ECO:0000256" key="3">
    <source>
        <dbReference type="ARBA" id="ARBA00023274"/>
    </source>
</evidence>
<gene>
    <name evidence="9" type="ORF">BAUCODRAFT_156168</name>
</gene>
<dbReference type="HAMAP" id="MF_00508">
    <property type="entry name" value="Ribosomal_uS10"/>
    <property type="match status" value="1"/>
</dbReference>
<evidence type="ECO:0000259" key="8">
    <source>
        <dbReference type="SMART" id="SM01403"/>
    </source>
</evidence>
<dbReference type="STRING" id="717646.M2MLJ1"/>